<dbReference type="InterPro" id="IPR005297">
    <property type="entry name" value="Lipoprotein_repeat"/>
</dbReference>
<keyword evidence="2" id="KW-0732">Signal</keyword>
<evidence type="ECO:0000313" key="3">
    <source>
        <dbReference type="EMBL" id="MFD1519700.1"/>
    </source>
</evidence>
<organism evidence="3 4">
    <name type="scientific">Pseudonocardia yunnanensis</name>
    <dbReference type="NCBI Taxonomy" id="58107"/>
    <lineage>
        <taxon>Bacteria</taxon>
        <taxon>Bacillati</taxon>
        <taxon>Actinomycetota</taxon>
        <taxon>Actinomycetes</taxon>
        <taxon>Pseudonocardiales</taxon>
        <taxon>Pseudonocardiaceae</taxon>
        <taxon>Pseudonocardia</taxon>
    </lineage>
</organism>
<feature type="compositionally biased region" description="Low complexity" evidence="1">
    <location>
        <begin position="29"/>
        <end position="58"/>
    </location>
</feature>
<keyword evidence="4" id="KW-1185">Reference proteome</keyword>
<evidence type="ECO:0000256" key="2">
    <source>
        <dbReference type="SAM" id="SignalP"/>
    </source>
</evidence>
<name>A0ABW4EZA5_9PSEU</name>
<feature type="signal peptide" evidence="2">
    <location>
        <begin position="1"/>
        <end position="17"/>
    </location>
</feature>
<dbReference type="PANTHER" id="PTHR39335:SF1">
    <property type="entry name" value="BLL4220 PROTEIN"/>
    <property type="match status" value="1"/>
</dbReference>
<comment type="caution">
    <text evidence="3">The sequence shown here is derived from an EMBL/GenBank/DDBJ whole genome shotgun (WGS) entry which is preliminary data.</text>
</comment>
<accession>A0ABW4EZA5</accession>
<gene>
    <name evidence="3" type="ORF">ACFSJD_19555</name>
</gene>
<dbReference type="PANTHER" id="PTHR39335">
    <property type="entry name" value="BLL4220 PROTEIN"/>
    <property type="match status" value="1"/>
</dbReference>
<feature type="chain" id="PRO_5045654718" description="Lipoprotein" evidence="2">
    <location>
        <begin position="18"/>
        <end position="181"/>
    </location>
</feature>
<evidence type="ECO:0000256" key="1">
    <source>
        <dbReference type="SAM" id="MobiDB-lite"/>
    </source>
</evidence>
<protein>
    <recommendedName>
        <fullName evidence="5">Lipoprotein</fullName>
    </recommendedName>
</protein>
<dbReference type="RefSeq" id="WP_344717722.1">
    <property type="nucleotide sequence ID" value="NZ_BAAAUS010000001.1"/>
</dbReference>
<sequence length="181" mass="18340">MSAVALTSCGLIQTTPAAPALAPAPPVAQAPAPIQSGQGSDTSGGTSQGSTSLGQRSSEGGYWPTTLQVGQNGSLGNVVVDGQGFTLYRFDKDTANPSRSNCSGQCAVTWPPVLTKNTISFRNLNANALGAIQRPDGTQQVTLGGWPLYRYSQDQVPGQATGQGVGGTWFAAAPNGSKAGS</sequence>
<dbReference type="Pfam" id="PF03640">
    <property type="entry name" value="Lipoprotein_15"/>
    <property type="match status" value="2"/>
</dbReference>
<dbReference type="EMBL" id="JBHUCO010000019">
    <property type="protein sequence ID" value="MFD1519700.1"/>
    <property type="molecule type" value="Genomic_DNA"/>
</dbReference>
<feature type="region of interest" description="Disordered" evidence="1">
    <location>
        <begin position="22"/>
        <end position="65"/>
    </location>
</feature>
<evidence type="ECO:0000313" key="4">
    <source>
        <dbReference type="Proteomes" id="UP001597114"/>
    </source>
</evidence>
<proteinExistence type="predicted"/>
<reference evidence="4" key="1">
    <citation type="journal article" date="2019" name="Int. J. Syst. Evol. Microbiol.">
        <title>The Global Catalogue of Microorganisms (GCM) 10K type strain sequencing project: providing services to taxonomists for standard genome sequencing and annotation.</title>
        <authorList>
            <consortium name="The Broad Institute Genomics Platform"/>
            <consortium name="The Broad Institute Genome Sequencing Center for Infectious Disease"/>
            <person name="Wu L."/>
            <person name="Ma J."/>
        </authorList>
    </citation>
    <scope>NUCLEOTIDE SEQUENCE [LARGE SCALE GENOMIC DNA]</scope>
    <source>
        <strain evidence="4">CCM 7043</strain>
    </source>
</reference>
<dbReference type="Proteomes" id="UP001597114">
    <property type="component" value="Unassembled WGS sequence"/>
</dbReference>
<evidence type="ECO:0008006" key="5">
    <source>
        <dbReference type="Google" id="ProtNLM"/>
    </source>
</evidence>